<evidence type="ECO:0000256" key="1">
    <source>
        <dbReference type="ARBA" id="ARBA00022443"/>
    </source>
</evidence>
<dbReference type="InterPro" id="IPR001452">
    <property type="entry name" value="SH3_domain"/>
</dbReference>
<dbReference type="EMBL" id="JBHRTI010000003">
    <property type="protein sequence ID" value="MFC3146831.1"/>
    <property type="molecule type" value="Genomic_DNA"/>
</dbReference>
<dbReference type="CDD" id="cd00174">
    <property type="entry name" value="SH3"/>
    <property type="match status" value="1"/>
</dbReference>
<name>A0ABV7H5F7_9BURK</name>
<dbReference type="Proteomes" id="UP001595556">
    <property type="component" value="Unassembled WGS sequence"/>
</dbReference>
<dbReference type="RefSeq" id="WP_377301354.1">
    <property type="nucleotide sequence ID" value="NZ_CP180191.1"/>
</dbReference>
<evidence type="ECO:0000259" key="2">
    <source>
        <dbReference type="PROSITE" id="PS50002"/>
    </source>
</evidence>
<evidence type="ECO:0000313" key="3">
    <source>
        <dbReference type="EMBL" id="MFC3146831.1"/>
    </source>
</evidence>
<protein>
    <submittedName>
        <fullName evidence="3">SH3 domain-containing protein</fullName>
    </submittedName>
</protein>
<dbReference type="PROSITE" id="PS50002">
    <property type="entry name" value="SH3"/>
    <property type="match status" value="1"/>
</dbReference>
<proteinExistence type="predicted"/>
<organism evidence="3 4">
    <name type="scientific">Piscinibacterium candidicorallinum</name>
    <dbReference type="NCBI Taxonomy" id="1793872"/>
    <lineage>
        <taxon>Bacteria</taxon>
        <taxon>Pseudomonadati</taxon>
        <taxon>Pseudomonadota</taxon>
        <taxon>Betaproteobacteria</taxon>
        <taxon>Burkholderiales</taxon>
        <taxon>Piscinibacterium</taxon>
    </lineage>
</organism>
<dbReference type="Pfam" id="PF07653">
    <property type="entry name" value="SH3_2"/>
    <property type="match status" value="1"/>
</dbReference>
<reference evidence="4" key="1">
    <citation type="journal article" date="2019" name="Int. J. Syst. Evol. Microbiol.">
        <title>The Global Catalogue of Microorganisms (GCM) 10K type strain sequencing project: providing services to taxonomists for standard genome sequencing and annotation.</title>
        <authorList>
            <consortium name="The Broad Institute Genomics Platform"/>
            <consortium name="The Broad Institute Genome Sequencing Center for Infectious Disease"/>
            <person name="Wu L."/>
            <person name="Ma J."/>
        </authorList>
    </citation>
    <scope>NUCLEOTIDE SEQUENCE [LARGE SCALE GENOMIC DNA]</scope>
    <source>
        <strain evidence="4">KCTC 52168</strain>
    </source>
</reference>
<dbReference type="SUPFAM" id="SSF50044">
    <property type="entry name" value="SH3-domain"/>
    <property type="match status" value="2"/>
</dbReference>
<keyword evidence="4" id="KW-1185">Reference proteome</keyword>
<feature type="domain" description="SH3" evidence="2">
    <location>
        <begin position="51"/>
        <end position="114"/>
    </location>
</feature>
<dbReference type="InterPro" id="IPR036028">
    <property type="entry name" value="SH3-like_dom_sf"/>
</dbReference>
<dbReference type="Gene3D" id="2.30.30.40">
    <property type="entry name" value="SH3 Domains"/>
    <property type="match status" value="2"/>
</dbReference>
<keyword evidence="1" id="KW-0728">SH3 domain</keyword>
<accession>A0ABV7H5F7</accession>
<comment type="caution">
    <text evidence="3">The sequence shown here is derived from an EMBL/GenBank/DDBJ whole genome shotgun (WGS) entry which is preliminary data.</text>
</comment>
<gene>
    <name evidence="3" type="ORF">ACFOEN_04150</name>
</gene>
<sequence>MKAIVTQAWQATYADPIELNTGDELTLGRRDSEYPGWVWAACVRTGKSGWVPETLVQMKDDLPVARRAYSGRELNVQPGDIVTVIDTLFGWHWAQLKSGVVGWLPANHVAAWPAMRMRAERRSAAEDDEALASELRRLTRFASSSHAIRGSELRA</sequence>
<dbReference type="SMART" id="SM00326">
    <property type="entry name" value="SH3"/>
    <property type="match status" value="2"/>
</dbReference>
<evidence type="ECO:0000313" key="4">
    <source>
        <dbReference type="Proteomes" id="UP001595556"/>
    </source>
</evidence>